<dbReference type="PANTHER" id="PTHR10948:SF23">
    <property type="entry name" value="TRANSPOSASE INSI FOR INSERTION SEQUENCE ELEMENT IS30A-RELATED"/>
    <property type="match status" value="1"/>
</dbReference>
<keyword evidence="3" id="KW-0815">Transposition</keyword>
<keyword evidence="4" id="KW-0238">DNA-binding</keyword>
<dbReference type="PROSITE" id="PS01043">
    <property type="entry name" value="TRANSPOSASE_IS30"/>
    <property type="match status" value="1"/>
</dbReference>
<name>A0A2R4PHN0_KLEPN</name>
<dbReference type="InterPro" id="IPR036397">
    <property type="entry name" value="RNaseH_sf"/>
</dbReference>
<dbReference type="GO" id="GO:0004803">
    <property type="term" value="F:transposase activity"/>
    <property type="evidence" value="ECO:0007669"/>
    <property type="project" value="InterPro"/>
</dbReference>
<dbReference type="SUPFAM" id="SSF46689">
    <property type="entry name" value="Homeodomain-like"/>
    <property type="match status" value="1"/>
</dbReference>
<evidence type="ECO:0000256" key="3">
    <source>
        <dbReference type="ARBA" id="ARBA00022578"/>
    </source>
</evidence>
<keyword evidence="6" id="KW-0614">Plasmid</keyword>
<dbReference type="SUPFAM" id="SSF53098">
    <property type="entry name" value="Ribonuclease H-like"/>
    <property type="match status" value="1"/>
</dbReference>
<dbReference type="AlphaFoldDB" id="A0A2R4PHN0"/>
<dbReference type="Pfam" id="PF13936">
    <property type="entry name" value="HTH_38"/>
    <property type="match status" value="1"/>
</dbReference>
<dbReference type="InterPro" id="IPR053392">
    <property type="entry name" value="Transposase_IS30-like"/>
</dbReference>
<dbReference type="EMBL" id="MH011352">
    <property type="protein sequence ID" value="AVX51475.1"/>
    <property type="molecule type" value="Genomic_DNA"/>
</dbReference>
<dbReference type="PANTHER" id="PTHR10948">
    <property type="entry name" value="TRANSPOSASE"/>
    <property type="match status" value="1"/>
</dbReference>
<dbReference type="GO" id="GO:0003677">
    <property type="term" value="F:DNA binding"/>
    <property type="evidence" value="ECO:0007669"/>
    <property type="project" value="UniProtKB-KW"/>
</dbReference>
<dbReference type="InterPro" id="IPR009057">
    <property type="entry name" value="Homeodomain-like_sf"/>
</dbReference>
<dbReference type="GO" id="GO:0006313">
    <property type="term" value="P:DNA transposition"/>
    <property type="evidence" value="ECO:0007669"/>
    <property type="project" value="InterPro"/>
</dbReference>
<dbReference type="InterPro" id="IPR001584">
    <property type="entry name" value="Integrase_cat-core"/>
</dbReference>
<dbReference type="Gene3D" id="3.30.420.10">
    <property type="entry name" value="Ribonuclease H-like superfamily/Ribonuclease H"/>
    <property type="match status" value="1"/>
</dbReference>
<evidence type="ECO:0000256" key="5">
    <source>
        <dbReference type="ARBA" id="ARBA00023172"/>
    </source>
</evidence>
<accession>A0A2R4PHN0</accession>
<dbReference type="NCBIfam" id="NF033563">
    <property type="entry name" value="transpos_IS30"/>
    <property type="match status" value="1"/>
</dbReference>
<dbReference type="InterPro" id="IPR051917">
    <property type="entry name" value="Transposase-Integrase"/>
</dbReference>
<evidence type="ECO:0000313" key="6">
    <source>
        <dbReference type="EMBL" id="AVX51475.1"/>
    </source>
</evidence>
<geneLocation type="plasmid" evidence="6">
    <name>pNDM-185</name>
</geneLocation>
<comment type="similarity">
    <text evidence="2">Belongs to the transposase IS30 family.</text>
</comment>
<evidence type="ECO:0000256" key="2">
    <source>
        <dbReference type="ARBA" id="ARBA00006363"/>
    </source>
</evidence>
<dbReference type="RefSeq" id="WP_031285326.1">
    <property type="nucleotide sequence ID" value="NZ_CABWRH010000026.1"/>
</dbReference>
<dbReference type="GO" id="GO:0015074">
    <property type="term" value="P:DNA integration"/>
    <property type="evidence" value="ECO:0007669"/>
    <property type="project" value="InterPro"/>
</dbReference>
<proteinExistence type="inferred from homology"/>
<dbReference type="GO" id="GO:0005829">
    <property type="term" value="C:cytosol"/>
    <property type="evidence" value="ECO:0007669"/>
    <property type="project" value="TreeGrafter"/>
</dbReference>
<dbReference type="InterPro" id="IPR012337">
    <property type="entry name" value="RNaseH-like_sf"/>
</dbReference>
<dbReference type="PROSITE" id="PS50994">
    <property type="entry name" value="INTEGRASE"/>
    <property type="match status" value="1"/>
</dbReference>
<dbReference type="InterPro" id="IPR001598">
    <property type="entry name" value="Transposase_IS30_CS"/>
</dbReference>
<keyword evidence="5" id="KW-0233">DNA recombination</keyword>
<evidence type="ECO:0000256" key="1">
    <source>
        <dbReference type="ARBA" id="ARBA00002190"/>
    </source>
</evidence>
<comment type="function">
    <text evidence="1">Required for the transposition of the insertion element.</text>
</comment>
<sequence length="315" mass="35827">MRYHQLTEGQRYQIACLHDHGLSQAMIARKVGVHPSTISRELRRNRCAQGYQPAEAHQSATLRRCSSSKYRVPEDTLIFVTMALAADWSPEQISSVCRRIGCPVSHEWIYRYVAQDKANGGKLFRHLRQGHKRYRKGQNAKRCVIPNPVSIDERPAIVDSRSRLGDWEVDTVSGKQGSGAIVTLAERKSRLYLVQYVPAKTAAAVADAIICMLEPYKAHVHTITADNGSEFVEHERVAKVLNAQFYFAHPYSAWERGLNENSNGLLRQYVPKGSDLSQLSPDELSAFERRLNLRPRKCLDFRQPQIVFDELRQVA</sequence>
<evidence type="ECO:0000256" key="4">
    <source>
        <dbReference type="ARBA" id="ARBA00023125"/>
    </source>
</evidence>
<reference evidence="6" key="1">
    <citation type="submission" date="2018-02" db="EMBL/GenBank/DDBJ databases">
        <title>Complete Sequence of plasmid pNDM-185.</title>
        <authorList>
            <person name="Li M."/>
            <person name="Jiang Z."/>
            <person name="Zhu Y."/>
            <person name="Tong Y."/>
        </authorList>
    </citation>
    <scope>NUCLEOTIDE SEQUENCE</scope>
    <source>
        <strain evidence="6">185</strain>
        <plasmid evidence="6">pNDM-185</plasmid>
    </source>
</reference>
<organism evidence="6">
    <name type="scientific">Klebsiella pneumoniae</name>
    <dbReference type="NCBI Taxonomy" id="573"/>
    <lineage>
        <taxon>Bacteria</taxon>
        <taxon>Pseudomonadati</taxon>
        <taxon>Pseudomonadota</taxon>
        <taxon>Gammaproteobacteria</taxon>
        <taxon>Enterobacterales</taxon>
        <taxon>Enterobacteriaceae</taxon>
        <taxon>Klebsiella/Raoultella group</taxon>
        <taxon>Klebsiella</taxon>
        <taxon>Klebsiella pneumoniae complex</taxon>
    </lineage>
</organism>
<dbReference type="InterPro" id="IPR025246">
    <property type="entry name" value="IS30-like_HTH"/>
</dbReference>
<protein>
    <submittedName>
        <fullName evidence="6">Mobile element protein</fullName>
    </submittedName>
</protein>